<keyword evidence="2" id="KW-0677">Repeat</keyword>
<feature type="compositionally biased region" description="Polar residues" evidence="3">
    <location>
        <begin position="674"/>
        <end position="690"/>
    </location>
</feature>
<dbReference type="PANTHER" id="PTHR47566:SF1">
    <property type="entry name" value="PROTEIN NUD1"/>
    <property type="match status" value="1"/>
</dbReference>
<feature type="region of interest" description="Disordered" evidence="3">
    <location>
        <begin position="170"/>
        <end position="235"/>
    </location>
</feature>
<dbReference type="Gene3D" id="3.80.10.10">
    <property type="entry name" value="Ribonuclease Inhibitor"/>
    <property type="match status" value="2"/>
</dbReference>
<evidence type="ECO:0008006" key="6">
    <source>
        <dbReference type="Google" id="ProtNLM"/>
    </source>
</evidence>
<evidence type="ECO:0000256" key="3">
    <source>
        <dbReference type="SAM" id="MobiDB-lite"/>
    </source>
</evidence>
<dbReference type="InterPro" id="IPR052574">
    <property type="entry name" value="CDIRP"/>
</dbReference>
<feature type="compositionally biased region" description="Acidic residues" evidence="3">
    <location>
        <begin position="810"/>
        <end position="819"/>
    </location>
</feature>
<feature type="compositionally biased region" description="Polar residues" evidence="3">
    <location>
        <begin position="917"/>
        <end position="930"/>
    </location>
</feature>
<feature type="region of interest" description="Disordered" evidence="3">
    <location>
        <begin position="57"/>
        <end position="124"/>
    </location>
</feature>
<dbReference type="PANTHER" id="PTHR47566">
    <property type="match status" value="1"/>
</dbReference>
<feature type="region of interest" description="Disordered" evidence="3">
    <location>
        <begin position="430"/>
        <end position="482"/>
    </location>
</feature>
<evidence type="ECO:0000256" key="1">
    <source>
        <dbReference type="ARBA" id="ARBA00022614"/>
    </source>
</evidence>
<dbReference type="PROSITE" id="PS51450">
    <property type="entry name" value="LRR"/>
    <property type="match status" value="2"/>
</dbReference>
<feature type="compositionally biased region" description="Polar residues" evidence="3">
    <location>
        <begin position="216"/>
        <end position="235"/>
    </location>
</feature>
<feature type="region of interest" description="Disordered" evidence="3">
    <location>
        <begin position="371"/>
        <end position="391"/>
    </location>
</feature>
<feature type="compositionally biased region" description="Polar residues" evidence="3">
    <location>
        <begin position="1018"/>
        <end position="1031"/>
    </location>
</feature>
<feature type="region of interest" description="Disordered" evidence="3">
    <location>
        <begin position="991"/>
        <end position="1041"/>
    </location>
</feature>
<dbReference type="EMBL" id="CP143807">
    <property type="protein sequence ID" value="WVO19897.1"/>
    <property type="molecule type" value="Genomic_DNA"/>
</dbReference>
<feature type="compositionally biased region" description="Low complexity" evidence="3">
    <location>
        <begin position="430"/>
        <end position="445"/>
    </location>
</feature>
<keyword evidence="1" id="KW-0433">Leucine-rich repeat</keyword>
<evidence type="ECO:0000313" key="4">
    <source>
        <dbReference type="EMBL" id="WVO19897.1"/>
    </source>
</evidence>
<evidence type="ECO:0000256" key="2">
    <source>
        <dbReference type="ARBA" id="ARBA00022737"/>
    </source>
</evidence>
<sequence length="1527" mass="167434">MAAASVPGWATDELLEEWPESSPSPPPALSKLPAIPQPQVNLDSVRAKRGSLRILGQAAARPLPPSRSNSNISVSNGDGPGRIVSGHVDGGRGHVSGTGIDVGVLSPPSSVSSSDGRETLPAGTFVVKDGVEDDRGAHLAKNRMGSKDKDIFGALPLERMFYPPSPSVVAPVTATDTPQHTNHPTVSPEVFSSASGPKLSEPPRKASHQYAPLNPSRLSKSVTPSSNDSFTTTMSSAPSIVAPQFMSSKVPEADDSMLQNSTISRSEDDDSALCNAVPINAVPIVQQDNGARSTPTVTQRAPSQSERISSKSPMVRLQDCSNYSFTFESPRQSSYQSSRDHSSPMRSPFNPEVEVAVEGPSHSTLNFRSRSCQSELTNEDRSPPNPPLRLFRSTYDTYTREHLSALVDSIAVEPSPSPPAVVSVRLNEGSFSVDSSTSPSQSASSTHFNSTPSSASDVRSSKRLRLSPASPPQKRPLRDWGAQGREMMNRLRNVEESVDEASLSRFSGSDDQGVIDGLVHSDYVNHSPSPPLKDDPPTYSAQHAEAEPPKHRSNPSTSSSGYLRAAEDIMARIKLRKVSESASDSPALCNDQRVLSPFDDNRVWEEHADQYAKCAKSKGKSRTAPSPRRMLRHLSASEEIKRVADEDGASDDEQSHDKVNPSLRRWPEQRRPTDQVSQANGNGSAQNHGSSPAMRMIRPDDVEGVVPDKIGKMRYDRIQMRWVRELGSVDEAGESRLTGSEESIDIFAGIESFPGHLEVPAGSSDQMPTTHRLDESLREHEREIQENADDEQSGVERHETRSPVSVTSDRDDDTVEDCPDLSPIELEGDATSEPMRIIEESKERSTPSSATSVFANASDHGAIHDVPSAPLLRTPTPSAFAQKPIRSALRNAATPADKPKKRQGWSDEATPGPIARNITSASSGKRSVSFSDGKKAGKIIDLEVEMRTTRWQTSTKEECADIFKRESSVGDRSFLPSARTRRIQGLLDDMGEMTLDDETPCKPSSRQIEDTDRPFSRASLTSSPDSPSTVPIRSPHVGRSSTYASRHAGNATFLTECSFGIAHDKLVEIITDIEPFNPHWDQLKSIDLRNKKADSVARLKEFLPNLDEVNLDDNAIGYLSGIPTTVRTLHVAGNLLTSLTAVNHLRNLQYLDISRNKLDSVAQLGCLIHLRELKVDDNGICDLEGIMNMDCLIKLSCANNKLDMLDLSAAKWSKLENLNLSNNRIANIRDLHKLSSVASINLVGNRLCAFTSQIPMPSVRVLQFSDNDIAFFDISLFPKIRTLYADNNLLSHLGRSEHSPPSQLENLSLRNQRSASLHLTFIDLENVRRLYVSGNVLTEDFFPPRPLYSLVYLEAAACKISQWPRDFASNAPHLKMLNLNYNYFTDLNGVKGMNNLRKLTLVGGRLGGEEAGKRDGRDVMAGLRGLQNLEELDLRMNPFTLSYYFPLLLPSPSPSSVLDPSTPTRNDQGRGGNGQSVAVPQAAWSTYDTRFRKNLPDEWYSKRLVYLEDGERKRANQLLEAAVGIRR</sequence>
<feature type="region of interest" description="Disordered" evidence="3">
    <location>
        <begin position="520"/>
        <end position="562"/>
    </location>
</feature>
<name>A0ABZ2AN63_9TREE</name>
<dbReference type="Proteomes" id="UP001432216">
    <property type="component" value="Chromosome 2"/>
</dbReference>
<dbReference type="InterPro" id="IPR001611">
    <property type="entry name" value="Leu-rich_rpt"/>
</dbReference>
<feature type="compositionally biased region" description="Polar residues" evidence="3">
    <location>
        <begin position="286"/>
        <end position="312"/>
    </location>
</feature>
<gene>
    <name evidence="4" type="ORF">IAS62_001187</name>
</gene>
<feature type="region of interest" description="Disordered" evidence="3">
    <location>
        <begin position="285"/>
        <end position="315"/>
    </location>
</feature>
<feature type="compositionally biased region" description="Basic and acidic residues" evidence="3">
    <location>
        <begin position="653"/>
        <end position="673"/>
    </location>
</feature>
<feature type="compositionally biased region" description="Polar residues" evidence="3">
    <location>
        <begin position="66"/>
        <end position="76"/>
    </location>
</feature>
<feature type="region of interest" description="Disordered" evidence="3">
    <location>
        <begin position="614"/>
        <end position="701"/>
    </location>
</feature>
<accession>A0ABZ2AN63</accession>
<dbReference type="GeneID" id="89987962"/>
<evidence type="ECO:0000313" key="5">
    <source>
        <dbReference type="Proteomes" id="UP001432216"/>
    </source>
</evidence>
<organism evidence="4 5">
    <name type="scientific">Cryptococcus decagattii</name>
    <dbReference type="NCBI Taxonomy" id="1859122"/>
    <lineage>
        <taxon>Eukaryota</taxon>
        <taxon>Fungi</taxon>
        <taxon>Dikarya</taxon>
        <taxon>Basidiomycota</taxon>
        <taxon>Agaricomycotina</taxon>
        <taxon>Tremellomycetes</taxon>
        <taxon>Tremellales</taxon>
        <taxon>Cryptococcaceae</taxon>
        <taxon>Cryptococcus</taxon>
        <taxon>Cryptococcus gattii species complex</taxon>
    </lineage>
</organism>
<feature type="region of interest" description="Disordered" evidence="3">
    <location>
        <begin position="1455"/>
        <end position="1479"/>
    </location>
</feature>
<protein>
    <recommendedName>
        <fullName evidence="6">Leucine repeat containing protein</fullName>
    </recommendedName>
</protein>
<feature type="compositionally biased region" description="Polar residues" evidence="3">
    <location>
        <begin position="446"/>
        <end position="458"/>
    </location>
</feature>
<feature type="region of interest" description="Disordered" evidence="3">
    <location>
        <begin position="1"/>
        <end position="37"/>
    </location>
</feature>
<feature type="compositionally biased region" description="Basic and acidic residues" evidence="3">
    <location>
        <begin position="635"/>
        <end position="645"/>
    </location>
</feature>
<proteinExistence type="predicted"/>
<dbReference type="SUPFAM" id="SSF52058">
    <property type="entry name" value="L domain-like"/>
    <property type="match status" value="1"/>
</dbReference>
<feature type="compositionally biased region" description="Polar residues" evidence="3">
    <location>
        <begin position="176"/>
        <end position="195"/>
    </location>
</feature>
<feature type="region of interest" description="Disordered" evidence="3">
    <location>
        <begin position="328"/>
        <end position="350"/>
    </location>
</feature>
<dbReference type="RefSeq" id="XP_064719137.1">
    <property type="nucleotide sequence ID" value="XM_064863065.1"/>
</dbReference>
<feature type="region of interest" description="Disordered" evidence="3">
    <location>
        <begin position="780"/>
        <end position="833"/>
    </location>
</feature>
<dbReference type="InterPro" id="IPR032675">
    <property type="entry name" value="LRR_dom_sf"/>
</dbReference>
<reference evidence="4 5" key="1">
    <citation type="submission" date="2024-01" db="EMBL/GenBank/DDBJ databases">
        <title>Comparative genomics of Cryptococcus and Kwoniella reveals pathogenesis evolution and contrasting modes of karyotype evolution via chromosome fusion or intercentromeric recombination.</title>
        <authorList>
            <person name="Coelho M.A."/>
            <person name="David-Palma M."/>
            <person name="Shea T."/>
            <person name="Bowers K."/>
            <person name="McGinley-Smith S."/>
            <person name="Mohammad A.W."/>
            <person name="Gnirke A."/>
            <person name="Yurkov A.M."/>
            <person name="Nowrousian M."/>
            <person name="Sun S."/>
            <person name="Cuomo C.A."/>
            <person name="Heitman J."/>
        </authorList>
    </citation>
    <scope>NUCLEOTIDE SEQUENCE [LARGE SCALE GENOMIC DNA]</scope>
    <source>
        <strain evidence="4 5">7685027</strain>
    </source>
</reference>
<keyword evidence="5" id="KW-1185">Reference proteome</keyword>
<feature type="region of interest" description="Disordered" evidence="3">
    <location>
        <begin position="857"/>
        <end position="932"/>
    </location>
</feature>